<dbReference type="AlphaFoldDB" id="A0A0F9LRA2"/>
<evidence type="ECO:0000256" key="1">
    <source>
        <dbReference type="ARBA" id="ARBA00023015"/>
    </source>
</evidence>
<feature type="domain" description="HTH cro/C1-type" evidence="4">
    <location>
        <begin position="15"/>
        <end position="69"/>
    </location>
</feature>
<dbReference type="Gene3D" id="1.10.260.40">
    <property type="entry name" value="lambda repressor-like DNA-binding domains"/>
    <property type="match status" value="1"/>
</dbReference>
<dbReference type="CDD" id="cd00093">
    <property type="entry name" value="HTH_XRE"/>
    <property type="match status" value="1"/>
</dbReference>
<dbReference type="InterPro" id="IPR001387">
    <property type="entry name" value="Cro/C1-type_HTH"/>
</dbReference>
<keyword evidence="1" id="KW-0805">Transcription regulation</keyword>
<sequence length="75" mass="8454">MVRMENVRAILARNIKAARKRLNLSQEELAARAEIDRTYVSGIERQVRNPTITVVAKFAEALETTTADLLTDWPG</sequence>
<dbReference type="PROSITE" id="PS50943">
    <property type="entry name" value="HTH_CROC1"/>
    <property type="match status" value="1"/>
</dbReference>
<keyword evidence="3" id="KW-0804">Transcription</keyword>
<dbReference type="PANTHER" id="PTHR46797">
    <property type="entry name" value="HTH-TYPE TRANSCRIPTIONAL REGULATOR"/>
    <property type="match status" value="1"/>
</dbReference>
<comment type="caution">
    <text evidence="5">The sequence shown here is derived from an EMBL/GenBank/DDBJ whole genome shotgun (WGS) entry which is preliminary data.</text>
</comment>
<evidence type="ECO:0000256" key="3">
    <source>
        <dbReference type="ARBA" id="ARBA00023163"/>
    </source>
</evidence>
<dbReference type="GO" id="GO:0003677">
    <property type="term" value="F:DNA binding"/>
    <property type="evidence" value="ECO:0007669"/>
    <property type="project" value="UniProtKB-KW"/>
</dbReference>
<dbReference type="EMBL" id="LAZR01011842">
    <property type="protein sequence ID" value="KKM57835.1"/>
    <property type="molecule type" value="Genomic_DNA"/>
</dbReference>
<dbReference type="Pfam" id="PF01381">
    <property type="entry name" value="HTH_3"/>
    <property type="match status" value="1"/>
</dbReference>
<dbReference type="SMART" id="SM00530">
    <property type="entry name" value="HTH_XRE"/>
    <property type="match status" value="1"/>
</dbReference>
<reference evidence="5" key="1">
    <citation type="journal article" date="2015" name="Nature">
        <title>Complex archaea that bridge the gap between prokaryotes and eukaryotes.</title>
        <authorList>
            <person name="Spang A."/>
            <person name="Saw J.H."/>
            <person name="Jorgensen S.L."/>
            <person name="Zaremba-Niedzwiedzka K."/>
            <person name="Martijn J."/>
            <person name="Lind A.E."/>
            <person name="van Eijk R."/>
            <person name="Schleper C."/>
            <person name="Guy L."/>
            <person name="Ettema T.J."/>
        </authorList>
    </citation>
    <scope>NUCLEOTIDE SEQUENCE</scope>
</reference>
<name>A0A0F9LRA2_9ZZZZ</name>
<dbReference type="InterPro" id="IPR010982">
    <property type="entry name" value="Lambda_DNA-bd_dom_sf"/>
</dbReference>
<evidence type="ECO:0000256" key="2">
    <source>
        <dbReference type="ARBA" id="ARBA00023125"/>
    </source>
</evidence>
<protein>
    <recommendedName>
        <fullName evidence="4">HTH cro/C1-type domain-containing protein</fullName>
    </recommendedName>
</protein>
<proteinExistence type="predicted"/>
<gene>
    <name evidence="5" type="ORF">LCGC14_1550290</name>
</gene>
<dbReference type="InterPro" id="IPR050807">
    <property type="entry name" value="TransReg_Diox_bact_type"/>
</dbReference>
<accession>A0A0F9LRA2</accession>
<dbReference type="SUPFAM" id="SSF47413">
    <property type="entry name" value="lambda repressor-like DNA-binding domains"/>
    <property type="match status" value="1"/>
</dbReference>
<evidence type="ECO:0000259" key="4">
    <source>
        <dbReference type="PROSITE" id="PS50943"/>
    </source>
</evidence>
<dbReference type="PANTHER" id="PTHR46797:SF23">
    <property type="entry name" value="HTH-TYPE TRANSCRIPTIONAL REGULATOR SUTR"/>
    <property type="match status" value="1"/>
</dbReference>
<evidence type="ECO:0000313" key="5">
    <source>
        <dbReference type="EMBL" id="KKM57835.1"/>
    </source>
</evidence>
<dbReference type="GO" id="GO:0005829">
    <property type="term" value="C:cytosol"/>
    <property type="evidence" value="ECO:0007669"/>
    <property type="project" value="TreeGrafter"/>
</dbReference>
<dbReference type="GO" id="GO:0003700">
    <property type="term" value="F:DNA-binding transcription factor activity"/>
    <property type="evidence" value="ECO:0007669"/>
    <property type="project" value="TreeGrafter"/>
</dbReference>
<keyword evidence="2" id="KW-0238">DNA-binding</keyword>
<organism evidence="5">
    <name type="scientific">marine sediment metagenome</name>
    <dbReference type="NCBI Taxonomy" id="412755"/>
    <lineage>
        <taxon>unclassified sequences</taxon>
        <taxon>metagenomes</taxon>
        <taxon>ecological metagenomes</taxon>
    </lineage>
</organism>